<organism evidence="3 4">
    <name type="scientific">Candidatus Electronema aureum</name>
    <dbReference type="NCBI Taxonomy" id="2005002"/>
    <lineage>
        <taxon>Bacteria</taxon>
        <taxon>Pseudomonadati</taxon>
        <taxon>Thermodesulfobacteriota</taxon>
        <taxon>Desulfobulbia</taxon>
        <taxon>Desulfobulbales</taxon>
        <taxon>Desulfobulbaceae</taxon>
        <taxon>Candidatus Electronema</taxon>
    </lineage>
</organism>
<dbReference type="InterPro" id="IPR058493">
    <property type="entry name" value="DUF8180"/>
</dbReference>
<proteinExistence type="predicted"/>
<dbReference type="AlphaFoldDB" id="A0A521G2I5"/>
<keyword evidence="4" id="KW-1185">Reference proteome</keyword>
<gene>
    <name evidence="3" type="ORF">CDV28_10943</name>
</gene>
<evidence type="ECO:0000259" key="2">
    <source>
        <dbReference type="Pfam" id="PF26551"/>
    </source>
</evidence>
<feature type="compositionally biased region" description="Basic residues" evidence="1">
    <location>
        <begin position="74"/>
        <end position="84"/>
    </location>
</feature>
<dbReference type="Pfam" id="PF26551">
    <property type="entry name" value="DUF8180"/>
    <property type="match status" value="1"/>
</dbReference>
<feature type="region of interest" description="Disordered" evidence="1">
    <location>
        <begin position="63"/>
        <end position="84"/>
    </location>
</feature>
<comment type="caution">
    <text evidence="3">The sequence shown here is derived from an EMBL/GenBank/DDBJ whole genome shotgun (WGS) entry which is preliminary data.</text>
</comment>
<dbReference type="Proteomes" id="UP000316238">
    <property type="component" value="Unassembled WGS sequence"/>
</dbReference>
<dbReference type="EMBL" id="NQJD01000009">
    <property type="protein sequence ID" value="TAA75230.1"/>
    <property type="molecule type" value="Genomic_DNA"/>
</dbReference>
<feature type="domain" description="DUF8180" evidence="2">
    <location>
        <begin position="8"/>
        <end position="63"/>
    </location>
</feature>
<evidence type="ECO:0000313" key="3">
    <source>
        <dbReference type="EMBL" id="TAA75230.1"/>
    </source>
</evidence>
<name>A0A521G2I5_9BACT</name>
<reference evidence="3" key="1">
    <citation type="submission" date="2017-07" db="EMBL/GenBank/DDBJ databases">
        <title>The cable genome - Insights into the physiology and evolution of filamentous bacteria capable of sulfide oxidation via long distance electron transfer.</title>
        <authorList>
            <person name="Thorup C."/>
            <person name="Bjerg J.T."/>
            <person name="Schreiber L."/>
            <person name="Nielsen L.P."/>
            <person name="Kjeldsen K.U."/>
            <person name="Boesen T."/>
            <person name="Boggild A."/>
            <person name="Meysman F."/>
            <person name="Geelhoed J."/>
            <person name="Schramm A."/>
        </authorList>
    </citation>
    <scope>NUCLEOTIDE SEQUENCE [LARGE SCALE GENOMIC DNA]</scope>
    <source>
        <strain evidence="3">GS</strain>
    </source>
</reference>
<evidence type="ECO:0000313" key="4">
    <source>
        <dbReference type="Proteomes" id="UP000316238"/>
    </source>
</evidence>
<sequence length="84" mass="9303">MNNLDKVRVLLPHWLEHNQGHSTEFLQWADKLAAESPETTALLRSAVEALQAAQHALTEALHKAGGPLAAPGHEHHHHHHSTPR</sequence>
<evidence type="ECO:0000256" key="1">
    <source>
        <dbReference type="SAM" id="MobiDB-lite"/>
    </source>
</evidence>
<accession>A0A521G2I5</accession>
<protein>
    <recommendedName>
        <fullName evidence="2">DUF8180 domain-containing protein</fullName>
    </recommendedName>
</protein>